<dbReference type="GeneID" id="94826923"/>
<dbReference type="GO" id="GO:0008017">
    <property type="term" value="F:microtubule binding"/>
    <property type="evidence" value="ECO:0007669"/>
    <property type="project" value="InterPro"/>
</dbReference>
<evidence type="ECO:0000256" key="3">
    <source>
        <dbReference type="SAM" id="MobiDB-lite"/>
    </source>
</evidence>
<feature type="coiled-coil region" evidence="2">
    <location>
        <begin position="170"/>
        <end position="197"/>
    </location>
</feature>
<sequence>MNTEKEIVNWFSYKTGSQIQTFREVQRGAEICIYLCDISDNPDLKNQIQPGSSYEERQSNYELAKSLIENLGLEFTYDIDKLSRLDKSEFIRFAQEIMSLEEDDVPIQYDDQNEDQNDDQIEDQQLEDDSQLRLHNQNRNQTRSYRQQQQYDDDEEEDEMINDFDFDGLFAELDEDLNQKLQNIHQFQEELDYYEVERDFYLSKLMQIEKACKKYSEDDYDAVIRVLQLSSSDFAPVDAEDSS</sequence>
<name>A0A1J4KBJ8_9EUKA</name>
<accession>A0A1J4KBJ8</accession>
<dbReference type="VEuPathDB" id="TrichDB:TRFO_04984"/>
<feature type="domain" description="EB1 C-terminal" evidence="4">
    <location>
        <begin position="169"/>
        <end position="237"/>
    </location>
</feature>
<dbReference type="OrthoDB" id="10612959at2759"/>
<feature type="compositionally biased region" description="Polar residues" evidence="3">
    <location>
        <begin position="134"/>
        <end position="146"/>
    </location>
</feature>
<reference evidence="5" key="1">
    <citation type="submission" date="2016-10" db="EMBL/GenBank/DDBJ databases">
        <authorList>
            <person name="Benchimol M."/>
            <person name="Almeida L.G."/>
            <person name="Vasconcelos A.T."/>
            <person name="Perreira-Neves A."/>
            <person name="Rosa I.A."/>
            <person name="Tasca T."/>
            <person name="Bogo M.R."/>
            <person name="de Souza W."/>
        </authorList>
    </citation>
    <scope>NUCLEOTIDE SEQUENCE [LARGE SCALE GENOMIC DNA]</scope>
    <source>
        <strain evidence="5">K</strain>
    </source>
</reference>
<dbReference type="EMBL" id="MLAK01000671">
    <property type="protein sequence ID" value="OHT08346.1"/>
    <property type="molecule type" value="Genomic_DNA"/>
</dbReference>
<feature type="region of interest" description="Disordered" evidence="3">
    <location>
        <begin position="134"/>
        <end position="157"/>
    </location>
</feature>
<comment type="caution">
    <text evidence="5">The sequence shown here is derived from an EMBL/GenBank/DDBJ whole genome shotgun (WGS) entry which is preliminary data.</text>
</comment>
<organism evidence="5 6">
    <name type="scientific">Tritrichomonas foetus</name>
    <dbReference type="NCBI Taxonomy" id="1144522"/>
    <lineage>
        <taxon>Eukaryota</taxon>
        <taxon>Metamonada</taxon>
        <taxon>Parabasalia</taxon>
        <taxon>Tritrichomonadida</taxon>
        <taxon>Tritrichomonadidae</taxon>
        <taxon>Tritrichomonas</taxon>
    </lineage>
</organism>
<keyword evidence="6" id="KW-1185">Reference proteome</keyword>
<dbReference type="RefSeq" id="XP_068361482.1">
    <property type="nucleotide sequence ID" value="XM_068492219.1"/>
</dbReference>
<proteinExistence type="predicted"/>
<evidence type="ECO:0000313" key="5">
    <source>
        <dbReference type="EMBL" id="OHT08346.1"/>
    </source>
</evidence>
<dbReference type="InterPro" id="IPR036133">
    <property type="entry name" value="EB1_C_sf"/>
</dbReference>
<dbReference type="PROSITE" id="PS51230">
    <property type="entry name" value="EB1_C"/>
    <property type="match status" value="1"/>
</dbReference>
<evidence type="ECO:0000256" key="2">
    <source>
        <dbReference type="SAM" id="Coils"/>
    </source>
</evidence>
<dbReference type="AlphaFoldDB" id="A0A1J4KBJ8"/>
<evidence type="ECO:0000259" key="4">
    <source>
        <dbReference type="PROSITE" id="PS51230"/>
    </source>
</evidence>
<keyword evidence="1" id="KW-0493">Microtubule</keyword>
<dbReference type="SUPFAM" id="SSF140612">
    <property type="entry name" value="EB1 dimerisation domain-like"/>
    <property type="match status" value="1"/>
</dbReference>
<dbReference type="Gene3D" id="1.20.5.1430">
    <property type="match status" value="1"/>
</dbReference>
<dbReference type="GO" id="GO:0005874">
    <property type="term" value="C:microtubule"/>
    <property type="evidence" value="ECO:0007669"/>
    <property type="project" value="UniProtKB-KW"/>
</dbReference>
<dbReference type="Proteomes" id="UP000179807">
    <property type="component" value="Unassembled WGS sequence"/>
</dbReference>
<dbReference type="InterPro" id="IPR004953">
    <property type="entry name" value="EB1_C"/>
</dbReference>
<evidence type="ECO:0000313" key="6">
    <source>
        <dbReference type="Proteomes" id="UP000179807"/>
    </source>
</evidence>
<evidence type="ECO:0000256" key="1">
    <source>
        <dbReference type="PROSITE-ProRule" id="PRU00576"/>
    </source>
</evidence>
<protein>
    <recommendedName>
        <fullName evidence="4">EB1 C-terminal domain-containing protein</fullName>
    </recommendedName>
</protein>
<gene>
    <name evidence="5" type="ORF">TRFO_04984</name>
</gene>
<keyword evidence="2" id="KW-0175">Coiled coil</keyword>